<dbReference type="Proteomes" id="UP000237271">
    <property type="component" value="Unassembled WGS sequence"/>
</dbReference>
<sequence>MVRRWKTVKGSEGGKPSLSGKRKTPFTAAKERAKMTRRRDDEFGKFTIDADVSGLSRFNAFKRAVELAGRPSIMSQKDIDEFGPDELAECGLDLMKGTSWNVFCVFLKRLRDDGRDFLNKAMVKVNFSFAGRRGARELEDIVLENGLYLVAAYNHECVGHTFVLSFQGPNRLILDLERGKLVPSAEDWIKFISFVRPFIIFEKE</sequence>
<feature type="region of interest" description="Disordered" evidence="1">
    <location>
        <begin position="1"/>
        <end position="36"/>
    </location>
</feature>
<evidence type="ECO:0000256" key="1">
    <source>
        <dbReference type="SAM" id="MobiDB-lite"/>
    </source>
</evidence>
<evidence type="ECO:0000313" key="2">
    <source>
        <dbReference type="EMBL" id="POM81612.1"/>
    </source>
</evidence>
<dbReference type="AlphaFoldDB" id="A0A2P4YUZ4"/>
<accession>A0A2P4YUZ4</accession>
<evidence type="ECO:0000313" key="3">
    <source>
        <dbReference type="Proteomes" id="UP000237271"/>
    </source>
</evidence>
<reference evidence="2 3" key="1">
    <citation type="journal article" date="2017" name="Genome Biol. Evol.">
        <title>Phytophthora megakarya and P. palmivora, closely related causal agents of cacao black pod rot, underwent increases in genome sizes and gene numbers by different mechanisms.</title>
        <authorList>
            <person name="Ali S.S."/>
            <person name="Shao J."/>
            <person name="Lary D.J."/>
            <person name="Kronmiller B."/>
            <person name="Shen D."/>
            <person name="Strem M.D."/>
            <person name="Amoako-Attah I."/>
            <person name="Akrofi A.Y."/>
            <person name="Begoude B.A."/>
            <person name="Ten Hoopen G.M."/>
            <person name="Coulibaly K."/>
            <person name="Kebe B.I."/>
            <person name="Melnick R.L."/>
            <person name="Guiltinan M.J."/>
            <person name="Tyler B.M."/>
            <person name="Meinhardt L.W."/>
            <person name="Bailey B.A."/>
        </authorList>
    </citation>
    <scope>NUCLEOTIDE SEQUENCE [LARGE SCALE GENOMIC DNA]</scope>
    <source>
        <strain evidence="3">sbr112.9</strain>
    </source>
</reference>
<dbReference type="OrthoDB" id="115201at2759"/>
<proteinExistence type="predicted"/>
<name>A0A2P4YUZ4_9STRA</name>
<gene>
    <name evidence="2" type="ORF">PHPALM_398</name>
</gene>
<dbReference type="EMBL" id="NCKW01000044">
    <property type="protein sequence ID" value="POM81612.1"/>
    <property type="molecule type" value="Genomic_DNA"/>
</dbReference>
<keyword evidence="3" id="KW-1185">Reference proteome</keyword>
<protein>
    <submittedName>
        <fullName evidence="2">Uncharacterized protein</fullName>
    </submittedName>
</protein>
<comment type="caution">
    <text evidence="2">The sequence shown here is derived from an EMBL/GenBank/DDBJ whole genome shotgun (WGS) entry which is preliminary data.</text>
</comment>
<organism evidence="2 3">
    <name type="scientific">Phytophthora palmivora</name>
    <dbReference type="NCBI Taxonomy" id="4796"/>
    <lineage>
        <taxon>Eukaryota</taxon>
        <taxon>Sar</taxon>
        <taxon>Stramenopiles</taxon>
        <taxon>Oomycota</taxon>
        <taxon>Peronosporomycetes</taxon>
        <taxon>Peronosporales</taxon>
        <taxon>Peronosporaceae</taxon>
        <taxon>Phytophthora</taxon>
    </lineage>
</organism>